<feature type="region of interest" description="Disordered" evidence="1">
    <location>
        <begin position="85"/>
        <end position="120"/>
    </location>
</feature>
<sequence length="194" mass="21740">MTAKADCLIHNKTGTRLNLCSNHIRCVCHKVALILNAGLKELNLGTQGLTQSKQSTLGYVPKLLPIAKESEETADLNESNVFEYNEKGPLDDQSEAEANSDNEINCNRPSTPPSATNPQNPIAGILKKVNFVIQRITLSSSKRLEFEVWEKKLNYEGPNLIAGYGICWNVKWKSRDRAYQGRNVINKLIKNERD</sequence>
<evidence type="ECO:0000313" key="3">
    <source>
        <dbReference type="Proteomes" id="UP000235388"/>
    </source>
</evidence>
<accession>A0A2N5VR99</accession>
<gene>
    <name evidence="2" type="ORF">PCANC_07685</name>
</gene>
<dbReference type="EMBL" id="PGCJ01000079">
    <property type="protein sequence ID" value="PLW52518.1"/>
    <property type="molecule type" value="Genomic_DNA"/>
</dbReference>
<organism evidence="2 3">
    <name type="scientific">Puccinia coronata f. sp. avenae</name>
    <dbReference type="NCBI Taxonomy" id="200324"/>
    <lineage>
        <taxon>Eukaryota</taxon>
        <taxon>Fungi</taxon>
        <taxon>Dikarya</taxon>
        <taxon>Basidiomycota</taxon>
        <taxon>Pucciniomycotina</taxon>
        <taxon>Pucciniomycetes</taxon>
        <taxon>Pucciniales</taxon>
        <taxon>Pucciniaceae</taxon>
        <taxon>Puccinia</taxon>
    </lineage>
</organism>
<dbReference type="PANTHER" id="PTHR47501:SF5">
    <property type="entry name" value="HAT C-TERMINAL DIMERISATION DOMAIN-CONTAINING PROTEIN"/>
    <property type="match status" value="1"/>
</dbReference>
<dbReference type="PANTHER" id="PTHR47501">
    <property type="entry name" value="TRANSPOSASE-RELATED"/>
    <property type="match status" value="1"/>
</dbReference>
<name>A0A2N5VR99_9BASI</name>
<protein>
    <submittedName>
        <fullName evidence="2">Uncharacterized protein</fullName>
    </submittedName>
</protein>
<feature type="compositionally biased region" description="Polar residues" evidence="1">
    <location>
        <begin position="101"/>
        <end position="120"/>
    </location>
</feature>
<comment type="caution">
    <text evidence="2">The sequence shown here is derived from an EMBL/GenBank/DDBJ whole genome shotgun (WGS) entry which is preliminary data.</text>
</comment>
<evidence type="ECO:0000313" key="2">
    <source>
        <dbReference type="EMBL" id="PLW52518.1"/>
    </source>
</evidence>
<keyword evidence="3" id="KW-1185">Reference proteome</keyword>
<reference evidence="2 3" key="1">
    <citation type="submission" date="2017-11" db="EMBL/GenBank/DDBJ databases">
        <title>De novo assembly and phasing of dikaryotic genomes from two isolates of Puccinia coronata f. sp. avenae, the causal agent of oat crown rust.</title>
        <authorList>
            <person name="Miller M.E."/>
            <person name="Zhang Y."/>
            <person name="Omidvar V."/>
            <person name="Sperschneider J."/>
            <person name="Schwessinger B."/>
            <person name="Raley C."/>
            <person name="Palmer J.M."/>
            <person name="Garnica D."/>
            <person name="Upadhyaya N."/>
            <person name="Rathjen J."/>
            <person name="Taylor J.M."/>
            <person name="Park R.F."/>
            <person name="Dodds P.N."/>
            <person name="Hirsch C.D."/>
            <person name="Kianian S.F."/>
            <person name="Figueroa M."/>
        </authorList>
    </citation>
    <scope>NUCLEOTIDE SEQUENCE [LARGE SCALE GENOMIC DNA]</scope>
    <source>
        <strain evidence="2">12NC29</strain>
    </source>
</reference>
<dbReference type="OrthoDB" id="10536929at2759"/>
<dbReference type="Proteomes" id="UP000235388">
    <property type="component" value="Unassembled WGS sequence"/>
</dbReference>
<proteinExistence type="predicted"/>
<evidence type="ECO:0000256" key="1">
    <source>
        <dbReference type="SAM" id="MobiDB-lite"/>
    </source>
</evidence>
<dbReference type="AlphaFoldDB" id="A0A2N5VR99"/>